<dbReference type="SMART" id="SM01302">
    <property type="entry name" value="Raptor_N"/>
    <property type="match status" value="1"/>
</dbReference>
<comment type="caution">
    <text evidence="12">The sequence shown here is derived from an EMBL/GenBank/DDBJ whole genome shotgun (WGS) entry which is preliminary data.</text>
</comment>
<dbReference type="Gene3D" id="2.130.10.10">
    <property type="entry name" value="YVTN repeat-like/Quinoprotein amine dehydrogenase"/>
    <property type="match status" value="2"/>
</dbReference>
<feature type="compositionally biased region" description="Polar residues" evidence="10">
    <location>
        <begin position="51"/>
        <end position="60"/>
    </location>
</feature>
<feature type="region of interest" description="Disordered" evidence="10">
    <location>
        <begin position="1"/>
        <end position="109"/>
    </location>
</feature>
<dbReference type="PROSITE" id="PS50082">
    <property type="entry name" value="WD_REPEATS_2"/>
    <property type="match status" value="1"/>
</dbReference>
<keyword evidence="6 9" id="KW-0689">Ribosomal protein</keyword>
<dbReference type="Pfam" id="PF14538">
    <property type="entry name" value="Raptor_N"/>
    <property type="match status" value="1"/>
</dbReference>
<evidence type="ECO:0000256" key="8">
    <source>
        <dbReference type="PROSITE-ProRule" id="PRU00221"/>
    </source>
</evidence>
<dbReference type="GO" id="GO:0005840">
    <property type="term" value="C:ribosome"/>
    <property type="evidence" value="ECO:0007669"/>
    <property type="project" value="UniProtKB-KW"/>
</dbReference>
<dbReference type="PROSITE" id="PS00678">
    <property type="entry name" value="WD_REPEATS_1"/>
    <property type="match status" value="1"/>
</dbReference>
<name>A0AA43TWM6_9LECA</name>
<feature type="domain" description="Raptor N-terminal CASPase-like" evidence="11">
    <location>
        <begin position="185"/>
        <end position="340"/>
    </location>
</feature>
<dbReference type="PANTHER" id="PTHR12848:SF16">
    <property type="entry name" value="REGULATORY-ASSOCIATED PROTEIN OF MTOR"/>
    <property type="match status" value="1"/>
</dbReference>
<reference evidence="12" key="1">
    <citation type="journal article" date="2023" name="Genome Biol. Evol.">
        <title>First Whole Genome Sequence and Flow Cytometry Genome Size Data for the Lichen-Forming Fungus Ramalina farinacea (Ascomycota).</title>
        <authorList>
            <person name="Llewellyn T."/>
            <person name="Mian S."/>
            <person name="Hill R."/>
            <person name="Leitch I.J."/>
            <person name="Gaya E."/>
        </authorList>
    </citation>
    <scope>NUCLEOTIDE SEQUENCE</scope>
    <source>
        <strain evidence="12">LIQ254RAFAR</strain>
    </source>
</reference>
<evidence type="ECO:0000256" key="9">
    <source>
        <dbReference type="RuleBase" id="RU000671"/>
    </source>
</evidence>
<keyword evidence="3 8" id="KW-0853">WD repeat</keyword>
<dbReference type="InterPro" id="IPR011332">
    <property type="entry name" value="Ribosomal_zn-bd"/>
</dbReference>
<evidence type="ECO:0000259" key="11">
    <source>
        <dbReference type="SMART" id="SM01302"/>
    </source>
</evidence>
<dbReference type="InterPro" id="IPR023407">
    <property type="entry name" value="Ribosomal_eS27_Zn-bd_dom_sf"/>
</dbReference>
<dbReference type="Gene3D" id="1.25.10.10">
    <property type="entry name" value="Leucine-rich Repeat Variant"/>
    <property type="match status" value="1"/>
</dbReference>
<feature type="compositionally biased region" description="Pro residues" evidence="10">
    <location>
        <begin position="1"/>
        <end position="12"/>
    </location>
</feature>
<dbReference type="Pfam" id="PF00400">
    <property type="entry name" value="WD40"/>
    <property type="match status" value="1"/>
</dbReference>
<keyword evidence="7 9" id="KW-0687">Ribonucleoprotein</keyword>
<dbReference type="PRINTS" id="PR01547">
    <property type="entry name" value="YEAST176DUF"/>
</dbReference>
<dbReference type="GO" id="GO:0009267">
    <property type="term" value="P:cellular response to starvation"/>
    <property type="evidence" value="ECO:0007669"/>
    <property type="project" value="TreeGrafter"/>
</dbReference>
<dbReference type="EMBL" id="JAPUFD010000004">
    <property type="protein sequence ID" value="MDI1487037.1"/>
    <property type="molecule type" value="Genomic_DNA"/>
</dbReference>
<dbReference type="InterPro" id="IPR011989">
    <property type="entry name" value="ARM-like"/>
</dbReference>
<dbReference type="GO" id="GO:0006412">
    <property type="term" value="P:translation"/>
    <property type="evidence" value="ECO:0007669"/>
    <property type="project" value="InterPro"/>
</dbReference>
<evidence type="ECO:0000256" key="1">
    <source>
        <dbReference type="ARBA" id="ARBA00009257"/>
    </source>
</evidence>
<feature type="repeat" description="WD" evidence="8">
    <location>
        <begin position="1301"/>
        <end position="1343"/>
    </location>
</feature>
<evidence type="ECO:0000313" key="12">
    <source>
        <dbReference type="EMBL" id="MDI1487037.1"/>
    </source>
</evidence>
<evidence type="ECO:0000256" key="5">
    <source>
        <dbReference type="ARBA" id="ARBA00022833"/>
    </source>
</evidence>
<evidence type="ECO:0000256" key="10">
    <source>
        <dbReference type="SAM" id="MobiDB-lite"/>
    </source>
</evidence>
<keyword evidence="9" id="KW-0863">Zinc-finger</keyword>
<keyword evidence="13" id="KW-1185">Reference proteome</keyword>
<protein>
    <recommendedName>
        <fullName evidence="9">40S ribosomal protein S27</fullName>
    </recommendedName>
</protein>
<dbReference type="InterPro" id="IPR029347">
    <property type="entry name" value="Raptor_N"/>
</dbReference>
<sequence length="1554" mass="173683">MAQPSPAQPPPQQHYTNGNYQGATAQSYDSSTSYSASPESSRSSRSPLSTKAASSGQSTPLHMVNGDRQTNQPATNRLGSEHTRDGHLQGPRLNGVPRQPQEPPQRAQTELDIAHETAQQAEQSVREQNWEIRHGFEDQYDSTEYMQLLQSATATYYTEKRHETDGRPKGIALPNPPRDWASRDKIKTVSAALVVCLNLGVDPPDVVRPVPSAVKECWIDPAQQSTSNNKVLEMIGKNLQNQFESLSLKTRYKQYLDPSIEETRKFCSQLRRNAKDERVLFYYNGHGVPRPTSSGEIWVFNRDYTQYIPVALYDLQTWLGGPALCIYDCSHAGNVVANYEKFVGKHEDENKEARSRDPHAQLQNYGHNIHLAACGKVEQLPTHPELPADMFTCCLTTPIDMSILFHILQNPLHHDIQPDDVKNVPGAASERRSPKGELNWILTAITDTIAWNALSAELFGKLFRQDLMVAALFRNYLVADRIMRAYGCHPVTMPQIPSTHDHPLWEAWDLAVEMVVAQLPALKASQKGGEPYEYQTSNFFAEQLKAFEMYLAQGAPNEELPTQLPVVLQVLLSQAHRLRALVLLSKFLDVGPWAVNFALTIGIFPYVVKLLQSPAIELKPIMIFIWARIIAVAPRSSVHGDLIRDNHFTYFTNLLIPGNPIPLPNILDHKAMCAFVMAIFCSESEQARYVCLTANLMESCLEHLQNKEHDLLRKWCCICVSMLWKDYTEGKWVGIRCHAHHRICALITDEDPEVRTAAINALTNFLGIPDLTEAVAQNEEMVASTLMVMTTDGSSMVRRELIVFFSAFVKRYRNKFLVAAYETLVEERTYLMESAAGASGELPRKVNGSFSTSSASEDSNDRVSENTIQGAMWYQLILLSVDPHPEVAQSASMVVDWVHSALLESPLAKSVQRLLDSILDLSQQKAAISRAPSVAAMSRQPTPAVNGNHATPRNESYLLAGLRRTASVASALKYFVGGSESTDNLAAMNGGSSKRPSGPPGRPGVPAEWSNPPDQNDPTKASTKYLKAQVAKPKQFKERSGRRVEDLPLSSVFVKYATEYFLQPQMKARESEEPGSDDYNERLWRRDRNERILDMTQPLKTQAGSTHWDKDAGFFNNASQPSKLSFHQFEDTIAVADDRDTICVWNWRNKTRMSRFSNGNPKGSKINEARFINEDDSALLITGSSDGVVRIFRNYDRDVELVTAYRALTEMVPSTRNAGLVFDWQQMKGRLLVAGDAKVIRVWDATMEYCINDIPARSGSCITSLTSDRVQGDIFAAGYGDGAVRVFDQRLKPAQSQVRVWREHKQWITNVHMQRGGQRELVSGSRNGEVRLWDIRMETSVGEVRAPGVMRTLGVHEHAPVFATGSDNHALTLFNTNGAFLNTLHPYSPLLSTSRSTPIACTTFHPHRMLLASGCVGSSWLNIYTCGEGKGGSGYEREGLRNENQNNRTTELLPYWERLTIWIIRGRNCMGKKVLAVDLLNPTPQAEARKHKLKQLVPAPRSFFMDVKCPGCFTITTVFSHAQTVVICGGCSTVLCQPTGGKARLTEGCSFRRK</sequence>
<dbReference type="Gene3D" id="2.20.25.100">
    <property type="entry name" value="Zn-binding ribosomal proteins"/>
    <property type="match status" value="1"/>
</dbReference>
<proteinExistence type="inferred from homology"/>
<comment type="similarity">
    <text evidence="1">Belongs to the WD repeat RAPTOR family.</text>
</comment>
<dbReference type="InterPro" id="IPR016024">
    <property type="entry name" value="ARM-type_fold"/>
</dbReference>
<dbReference type="GO" id="GO:0008270">
    <property type="term" value="F:zinc ion binding"/>
    <property type="evidence" value="ECO:0007669"/>
    <property type="project" value="UniProtKB-KW"/>
</dbReference>
<dbReference type="InterPro" id="IPR015943">
    <property type="entry name" value="WD40/YVTN_repeat-like_dom_sf"/>
</dbReference>
<keyword evidence="9" id="KW-0479">Metal-binding</keyword>
<keyword evidence="5 9" id="KW-0862">Zinc</keyword>
<dbReference type="FunFam" id="2.20.25.100:FF:000001">
    <property type="entry name" value="40S ribosomal protein S27"/>
    <property type="match status" value="1"/>
</dbReference>
<feature type="region of interest" description="Disordered" evidence="10">
    <location>
        <begin position="932"/>
        <end position="952"/>
    </location>
</feature>
<dbReference type="PROSITE" id="PS01168">
    <property type="entry name" value="RIBOSOMAL_S27E"/>
    <property type="match status" value="1"/>
</dbReference>
<dbReference type="GO" id="GO:0071230">
    <property type="term" value="P:cellular response to amino acid stimulus"/>
    <property type="evidence" value="ECO:0007669"/>
    <property type="project" value="TreeGrafter"/>
</dbReference>
<feature type="compositionally biased region" description="Polar residues" evidence="10">
    <location>
        <begin position="14"/>
        <end position="26"/>
    </location>
</feature>
<dbReference type="GO" id="GO:0010506">
    <property type="term" value="P:regulation of autophagy"/>
    <property type="evidence" value="ECO:0007669"/>
    <property type="project" value="TreeGrafter"/>
</dbReference>
<feature type="compositionally biased region" description="Low complexity" evidence="10">
    <location>
        <begin position="27"/>
        <end position="50"/>
    </location>
</feature>
<dbReference type="InterPro" id="IPR019775">
    <property type="entry name" value="WD40_repeat_CS"/>
</dbReference>
<dbReference type="Pfam" id="PF01667">
    <property type="entry name" value="Ribosomal_S27e"/>
    <property type="match status" value="1"/>
</dbReference>
<comment type="similarity">
    <text evidence="2 9">Belongs to the eukaryotic ribosomal protein eS27 family.</text>
</comment>
<evidence type="ECO:0000256" key="4">
    <source>
        <dbReference type="ARBA" id="ARBA00022737"/>
    </source>
</evidence>
<evidence type="ECO:0000256" key="7">
    <source>
        <dbReference type="ARBA" id="ARBA00023274"/>
    </source>
</evidence>
<dbReference type="InterPro" id="IPR000592">
    <property type="entry name" value="Ribosomal_eS27"/>
</dbReference>
<evidence type="ECO:0000256" key="3">
    <source>
        <dbReference type="ARBA" id="ARBA00022574"/>
    </source>
</evidence>
<gene>
    <name evidence="12" type="primary">KOG1</name>
    <name evidence="12" type="ORF">OHK93_006300</name>
</gene>
<dbReference type="GO" id="GO:0031931">
    <property type="term" value="C:TORC1 complex"/>
    <property type="evidence" value="ECO:0007669"/>
    <property type="project" value="InterPro"/>
</dbReference>
<dbReference type="Proteomes" id="UP001161017">
    <property type="component" value="Unassembled WGS sequence"/>
</dbReference>
<feature type="compositionally biased region" description="Polar residues" evidence="10">
    <location>
        <begin position="67"/>
        <end position="78"/>
    </location>
</feature>
<dbReference type="SUPFAM" id="SSF50978">
    <property type="entry name" value="WD40 repeat-like"/>
    <property type="match status" value="1"/>
</dbReference>
<dbReference type="GO" id="GO:1990904">
    <property type="term" value="C:ribonucleoprotein complex"/>
    <property type="evidence" value="ECO:0007669"/>
    <property type="project" value="UniProtKB-KW"/>
</dbReference>
<feature type="compositionally biased region" description="Polar residues" evidence="10">
    <location>
        <begin position="1012"/>
        <end position="1022"/>
    </location>
</feature>
<dbReference type="SMART" id="SM00320">
    <property type="entry name" value="WD40"/>
    <property type="match status" value="7"/>
</dbReference>
<dbReference type="GO" id="GO:0031929">
    <property type="term" value="P:TOR signaling"/>
    <property type="evidence" value="ECO:0007669"/>
    <property type="project" value="InterPro"/>
</dbReference>
<evidence type="ECO:0000256" key="2">
    <source>
        <dbReference type="ARBA" id="ARBA00010919"/>
    </source>
</evidence>
<dbReference type="GO" id="GO:0030307">
    <property type="term" value="P:positive regulation of cell growth"/>
    <property type="evidence" value="ECO:0007669"/>
    <property type="project" value="TreeGrafter"/>
</dbReference>
<organism evidence="12 13">
    <name type="scientific">Ramalina farinacea</name>
    <dbReference type="NCBI Taxonomy" id="258253"/>
    <lineage>
        <taxon>Eukaryota</taxon>
        <taxon>Fungi</taxon>
        <taxon>Dikarya</taxon>
        <taxon>Ascomycota</taxon>
        <taxon>Pezizomycotina</taxon>
        <taxon>Lecanoromycetes</taxon>
        <taxon>OSLEUM clade</taxon>
        <taxon>Lecanoromycetidae</taxon>
        <taxon>Lecanorales</taxon>
        <taxon>Lecanorineae</taxon>
        <taxon>Ramalinaceae</taxon>
        <taxon>Ramalina</taxon>
    </lineage>
</organism>
<comment type="cofactor">
    <cofactor evidence="9">
        <name>Zn(2+)</name>
        <dbReference type="ChEBI" id="CHEBI:29105"/>
    </cofactor>
    <text evidence="9">Binds 1 zinc ion per subunit.</text>
</comment>
<feature type="compositionally biased region" description="Polar residues" evidence="10">
    <location>
        <begin position="939"/>
        <end position="952"/>
    </location>
</feature>
<feature type="region of interest" description="Disordered" evidence="10">
    <location>
        <begin position="983"/>
        <end position="1042"/>
    </location>
</feature>
<dbReference type="InterPro" id="IPR036322">
    <property type="entry name" value="WD40_repeat_dom_sf"/>
</dbReference>
<dbReference type="GO" id="GO:0030674">
    <property type="term" value="F:protein-macromolecule adaptor activity"/>
    <property type="evidence" value="ECO:0007669"/>
    <property type="project" value="TreeGrafter"/>
</dbReference>
<dbReference type="GO" id="GO:0005737">
    <property type="term" value="C:cytoplasm"/>
    <property type="evidence" value="ECO:0007669"/>
    <property type="project" value="TreeGrafter"/>
</dbReference>
<dbReference type="InterPro" id="IPR004083">
    <property type="entry name" value="Raptor"/>
</dbReference>
<dbReference type="HAMAP" id="MF_00371">
    <property type="entry name" value="Ribosomal_eS27"/>
    <property type="match status" value="1"/>
</dbReference>
<dbReference type="SUPFAM" id="SSF48371">
    <property type="entry name" value="ARM repeat"/>
    <property type="match status" value="1"/>
</dbReference>
<keyword evidence="4" id="KW-0677">Repeat</keyword>
<dbReference type="GO" id="GO:0003735">
    <property type="term" value="F:structural constituent of ribosome"/>
    <property type="evidence" value="ECO:0007669"/>
    <property type="project" value="InterPro"/>
</dbReference>
<dbReference type="InterPro" id="IPR001680">
    <property type="entry name" value="WD40_rpt"/>
</dbReference>
<dbReference type="PANTHER" id="PTHR12848">
    <property type="entry name" value="REGULATORY-ASSOCIATED PROTEIN OF MTOR"/>
    <property type="match status" value="1"/>
</dbReference>
<accession>A0AA43TWM6</accession>
<evidence type="ECO:0000256" key="6">
    <source>
        <dbReference type="ARBA" id="ARBA00022980"/>
    </source>
</evidence>
<dbReference type="SUPFAM" id="SSF57829">
    <property type="entry name" value="Zn-binding ribosomal proteins"/>
    <property type="match status" value="1"/>
</dbReference>
<evidence type="ECO:0000313" key="13">
    <source>
        <dbReference type="Proteomes" id="UP001161017"/>
    </source>
</evidence>